<proteinExistence type="predicted"/>
<sequence>MTALKRSVGMPFVVSTSVEKPDPEVRKLIRSHVMLGKNQGKTRCSRRREASNVADKSSPDEDLGAPSASFIMASHSVIPPKIGSDLSTIRFADAVEPSKVEFVLRFSSIAKQTLFPLDSCILFEKREEAWMEPLAFDPAFLNAMIFTTLDYFDSMRHRNRYTMSQQTLPHYLRTLRLLRERLLHENDQALTTPTVSAILALAAHAHFVGDSESAKHHLGGLRKIVSLRGGVATFSDNAKLLVEILRCDIGISFHSGSRPLFFNKSSSQEPFLPYPDQTLLFKSMLKTTVRKTQYDSEIFLRDIDDELASAWRVMAGFCLMINLAAESKNRIATETFLDTMASVIYRLLDMTHFEAGSTEEAIRLGLLAFSSSIFLQWKQLGMSYDHLATTYRECLAELRVESIPSRLLLWLLMVGAVSVFGCADDKWLKPWLRVNIDLGEVESWSDMQDILKPLMWIGLVLDEPGKDVFDSSFVYDLVTPPLDHSPMSIGSL</sequence>
<reference evidence="2 3" key="1">
    <citation type="journal article" date="2020" name="Genomics">
        <title>Complete, high-quality genomes from long-read metagenomic sequencing of two wolf lichen thalli reveals enigmatic genome architecture.</title>
        <authorList>
            <person name="McKenzie S.K."/>
            <person name="Walston R.F."/>
            <person name="Allen J.L."/>
        </authorList>
    </citation>
    <scope>NUCLEOTIDE SEQUENCE [LARGE SCALE GENOMIC DNA]</scope>
    <source>
        <strain evidence="2">WasteWater1</strain>
    </source>
</reference>
<gene>
    <name evidence="2" type="ORF">HO133_005446</name>
</gene>
<accession>A0A8H6C8W7</accession>
<dbReference type="EMBL" id="JACCJB010000021">
    <property type="protein sequence ID" value="KAF6218903.1"/>
    <property type="molecule type" value="Genomic_DNA"/>
</dbReference>
<evidence type="ECO:0000313" key="2">
    <source>
        <dbReference type="EMBL" id="KAF6218903.1"/>
    </source>
</evidence>
<evidence type="ECO:0000256" key="1">
    <source>
        <dbReference type="SAM" id="MobiDB-lite"/>
    </source>
</evidence>
<dbReference type="PANTHER" id="PTHR37540">
    <property type="entry name" value="TRANSCRIPTION FACTOR (ACR-2), PUTATIVE-RELATED-RELATED"/>
    <property type="match status" value="1"/>
</dbReference>
<evidence type="ECO:0000313" key="3">
    <source>
        <dbReference type="Proteomes" id="UP000593566"/>
    </source>
</evidence>
<dbReference type="PANTHER" id="PTHR37540:SF9">
    <property type="entry name" value="ZN(2)-C6 FUNGAL-TYPE DOMAIN-CONTAINING PROTEIN"/>
    <property type="match status" value="1"/>
</dbReference>
<dbReference type="GeneID" id="59333852"/>
<keyword evidence="3" id="KW-1185">Reference proteome</keyword>
<dbReference type="RefSeq" id="XP_037148338.1">
    <property type="nucleotide sequence ID" value="XM_037296356.1"/>
</dbReference>
<comment type="caution">
    <text evidence="2">The sequence shown here is derived from an EMBL/GenBank/DDBJ whole genome shotgun (WGS) entry which is preliminary data.</text>
</comment>
<feature type="region of interest" description="Disordered" evidence="1">
    <location>
        <begin position="38"/>
        <end position="62"/>
    </location>
</feature>
<name>A0A8H6C8W7_9LECA</name>
<dbReference type="Proteomes" id="UP000593566">
    <property type="component" value="Unassembled WGS sequence"/>
</dbReference>
<protein>
    <submittedName>
        <fullName evidence="2">Uncharacterized protein</fullName>
    </submittedName>
</protein>
<organism evidence="2 3">
    <name type="scientific">Letharia lupina</name>
    <dbReference type="NCBI Taxonomy" id="560253"/>
    <lineage>
        <taxon>Eukaryota</taxon>
        <taxon>Fungi</taxon>
        <taxon>Dikarya</taxon>
        <taxon>Ascomycota</taxon>
        <taxon>Pezizomycotina</taxon>
        <taxon>Lecanoromycetes</taxon>
        <taxon>OSLEUM clade</taxon>
        <taxon>Lecanoromycetidae</taxon>
        <taxon>Lecanorales</taxon>
        <taxon>Lecanorineae</taxon>
        <taxon>Parmeliaceae</taxon>
        <taxon>Letharia</taxon>
    </lineage>
</organism>
<dbReference type="AlphaFoldDB" id="A0A8H6C8W7"/>